<dbReference type="InterPro" id="IPR020904">
    <property type="entry name" value="Sc_DH/Rdtase_CS"/>
</dbReference>
<dbReference type="InterPro" id="IPR057326">
    <property type="entry name" value="KR_dom"/>
</dbReference>
<comment type="similarity">
    <text evidence="1">Belongs to the short-chain dehydrogenases/reductases (SDR) family.</text>
</comment>
<dbReference type="SUPFAM" id="SSF51735">
    <property type="entry name" value="NAD(P)-binding Rossmann-fold domains"/>
    <property type="match status" value="1"/>
</dbReference>
<dbReference type="Proteomes" id="UP001628193">
    <property type="component" value="Unassembled WGS sequence"/>
</dbReference>
<reference evidence="4 5" key="1">
    <citation type="submission" date="2024-09" db="EMBL/GenBank/DDBJ databases">
        <title>Draft genome sequence of Candidatus Magnetaquicoccaceae bacterium FCR-1.</title>
        <authorList>
            <person name="Shimoshige H."/>
            <person name="Shimamura S."/>
            <person name="Taoka A."/>
            <person name="Kobayashi H."/>
            <person name="Maekawa T."/>
        </authorList>
    </citation>
    <scope>NUCLEOTIDE SEQUENCE [LARGE SCALE GENOMIC DNA]</scope>
    <source>
        <strain evidence="4 5">FCR-1</strain>
    </source>
</reference>
<sequence>MTDKNNPPPPFLRGRVAMVTGGASGIGLAVALALAEAGARVVIGSRHASRRSGLSERFPNREAILVLDVDLGTTDQVESFYRASVETFGAIDILVNAAGIFPEHPLSGHPDTLWDEVLEVNLNGVYRTCKRCLPEMIRRQWGRIINIASTAASVGAVTYPAYCASKAGVVALTRCMALEGAAHGVTCNAISPGWVETDAARRAIAQTARTEGRDPVACLNEIKQTNPQQRMIQPAEIANLALFLCQEGSKGITMQDLTVAAGSLW</sequence>
<evidence type="ECO:0000313" key="4">
    <source>
        <dbReference type="EMBL" id="GAB0057983.1"/>
    </source>
</evidence>
<dbReference type="RefSeq" id="WP_420905665.1">
    <property type="nucleotide sequence ID" value="NZ_BAAFGK010000004.1"/>
</dbReference>
<dbReference type="InterPro" id="IPR036291">
    <property type="entry name" value="NAD(P)-bd_dom_sf"/>
</dbReference>
<dbReference type="EMBL" id="BAAFGK010000004">
    <property type="protein sequence ID" value="GAB0057983.1"/>
    <property type="molecule type" value="Genomic_DNA"/>
</dbReference>
<keyword evidence="2" id="KW-0472">Membrane</keyword>
<dbReference type="PRINTS" id="PR00080">
    <property type="entry name" value="SDRFAMILY"/>
</dbReference>
<keyword evidence="5" id="KW-1185">Reference proteome</keyword>
<dbReference type="Pfam" id="PF13561">
    <property type="entry name" value="adh_short_C2"/>
    <property type="match status" value="1"/>
</dbReference>
<dbReference type="GO" id="GO:0004316">
    <property type="term" value="F:3-oxoacyl-[acyl-carrier-protein] reductase (NADPH) activity"/>
    <property type="evidence" value="ECO:0007669"/>
    <property type="project" value="UniProtKB-EC"/>
</dbReference>
<comment type="caution">
    <text evidence="4">The sequence shown here is derived from an EMBL/GenBank/DDBJ whole genome shotgun (WGS) entry which is preliminary data.</text>
</comment>
<dbReference type="InterPro" id="IPR002347">
    <property type="entry name" value="SDR_fam"/>
</dbReference>
<protein>
    <submittedName>
        <fullName evidence="4">3-oxoacyl-[acyl-carrier-protein] reductase FabG</fullName>
        <ecNumber evidence="4">1.1.1.100</ecNumber>
    </submittedName>
</protein>
<dbReference type="PANTHER" id="PTHR42879:SF2">
    <property type="entry name" value="3-OXOACYL-[ACYL-CARRIER-PROTEIN] REDUCTASE FABG"/>
    <property type="match status" value="1"/>
</dbReference>
<feature type="transmembrane region" description="Helical" evidence="2">
    <location>
        <begin position="20"/>
        <end position="43"/>
    </location>
</feature>
<dbReference type="CDD" id="cd05233">
    <property type="entry name" value="SDR_c"/>
    <property type="match status" value="1"/>
</dbReference>
<keyword evidence="4" id="KW-0560">Oxidoreductase</keyword>
<dbReference type="PRINTS" id="PR00081">
    <property type="entry name" value="GDHRDH"/>
</dbReference>
<dbReference type="InterPro" id="IPR050259">
    <property type="entry name" value="SDR"/>
</dbReference>
<gene>
    <name evidence="4" type="primary">fabG_4</name>
    <name evidence="4" type="ORF">SIID45300_02318</name>
</gene>
<keyword evidence="2" id="KW-0812">Transmembrane</keyword>
<dbReference type="Gene3D" id="3.40.50.720">
    <property type="entry name" value="NAD(P)-binding Rossmann-like Domain"/>
    <property type="match status" value="1"/>
</dbReference>
<organism evidence="4 5">
    <name type="scientific">Candidatus Magnetaquiglobus chichijimensis</name>
    <dbReference type="NCBI Taxonomy" id="3141448"/>
    <lineage>
        <taxon>Bacteria</taxon>
        <taxon>Pseudomonadati</taxon>
        <taxon>Pseudomonadota</taxon>
        <taxon>Magnetococcia</taxon>
        <taxon>Magnetococcales</taxon>
        <taxon>Candidatus Magnetaquicoccaceae</taxon>
        <taxon>Candidatus Magnetaquiglobus</taxon>
    </lineage>
</organism>
<dbReference type="SMART" id="SM00822">
    <property type="entry name" value="PKS_KR"/>
    <property type="match status" value="1"/>
</dbReference>
<evidence type="ECO:0000313" key="5">
    <source>
        <dbReference type="Proteomes" id="UP001628193"/>
    </source>
</evidence>
<evidence type="ECO:0000256" key="2">
    <source>
        <dbReference type="SAM" id="Phobius"/>
    </source>
</evidence>
<evidence type="ECO:0000256" key="1">
    <source>
        <dbReference type="ARBA" id="ARBA00006484"/>
    </source>
</evidence>
<feature type="domain" description="Ketoreductase" evidence="3">
    <location>
        <begin position="15"/>
        <end position="197"/>
    </location>
</feature>
<dbReference type="EC" id="1.1.1.100" evidence="4"/>
<name>A0ABQ0CAT0_9PROT</name>
<keyword evidence="2" id="KW-1133">Transmembrane helix</keyword>
<proteinExistence type="inferred from homology"/>
<dbReference type="PROSITE" id="PS00061">
    <property type="entry name" value="ADH_SHORT"/>
    <property type="match status" value="1"/>
</dbReference>
<evidence type="ECO:0000259" key="3">
    <source>
        <dbReference type="SMART" id="SM00822"/>
    </source>
</evidence>
<accession>A0ABQ0CAT0</accession>
<dbReference type="PANTHER" id="PTHR42879">
    <property type="entry name" value="3-OXOACYL-(ACYL-CARRIER-PROTEIN) REDUCTASE"/>
    <property type="match status" value="1"/>
</dbReference>